<protein>
    <submittedName>
        <fullName evidence="2">Uncharacterized protein</fullName>
    </submittedName>
</protein>
<dbReference type="Proteomes" id="UP000319931">
    <property type="component" value="Unassembled WGS sequence"/>
</dbReference>
<reference evidence="2 3" key="1">
    <citation type="journal article" date="2019" name="Environ. Microbiol.">
        <title>Species interactions and distinct microbial communities in high Arctic permafrost affected cryosols are associated with the CH4 and CO2 gas fluxes.</title>
        <authorList>
            <person name="Altshuler I."/>
            <person name="Hamel J."/>
            <person name="Turney S."/>
            <person name="Magnuson E."/>
            <person name="Levesque R."/>
            <person name="Greer C."/>
            <person name="Whyte L.G."/>
        </authorList>
    </citation>
    <scope>NUCLEOTIDE SEQUENCE [LARGE SCALE GENOMIC DNA]</scope>
    <source>
        <strain evidence="2 3">E6.1</strain>
    </source>
</reference>
<feature type="compositionally biased region" description="Basic and acidic residues" evidence="1">
    <location>
        <begin position="27"/>
        <end position="36"/>
    </location>
</feature>
<keyword evidence="3" id="KW-1185">Reference proteome</keyword>
<dbReference type="EMBL" id="RCZC01000008">
    <property type="protein sequence ID" value="TPG49093.1"/>
    <property type="molecule type" value="Genomic_DNA"/>
</dbReference>
<evidence type="ECO:0000256" key="1">
    <source>
        <dbReference type="SAM" id="MobiDB-lite"/>
    </source>
</evidence>
<gene>
    <name evidence="2" type="ORF">EAH76_19965</name>
</gene>
<dbReference type="AlphaFoldDB" id="A0A502FJ00"/>
<name>A0A502FJ00_9SPHN</name>
<comment type="caution">
    <text evidence="2">The sequence shown here is derived from an EMBL/GenBank/DDBJ whole genome shotgun (WGS) entry which is preliminary data.</text>
</comment>
<evidence type="ECO:0000313" key="3">
    <source>
        <dbReference type="Proteomes" id="UP000319931"/>
    </source>
</evidence>
<accession>A0A502FJ00</accession>
<proteinExistence type="predicted"/>
<sequence length="79" mass="7988">MLDGGREELGLAVGHVVHSASLFPSRLREGLGEGREAASPVRTGPPPTPPASGRGGGPAILNRCYSVTTFEATSGCSSP</sequence>
<organism evidence="2 3">
    <name type="scientific">Sphingomonas glacialis</name>
    <dbReference type="NCBI Taxonomy" id="658225"/>
    <lineage>
        <taxon>Bacteria</taxon>
        <taxon>Pseudomonadati</taxon>
        <taxon>Pseudomonadota</taxon>
        <taxon>Alphaproteobacteria</taxon>
        <taxon>Sphingomonadales</taxon>
        <taxon>Sphingomonadaceae</taxon>
        <taxon>Sphingomonas</taxon>
    </lineage>
</organism>
<feature type="region of interest" description="Disordered" evidence="1">
    <location>
        <begin position="27"/>
        <end position="59"/>
    </location>
</feature>
<evidence type="ECO:0000313" key="2">
    <source>
        <dbReference type="EMBL" id="TPG49093.1"/>
    </source>
</evidence>